<name>A0ABR1VF50_9PEZI</name>
<evidence type="ECO:0000313" key="2">
    <source>
        <dbReference type="EMBL" id="KAK8069853.1"/>
    </source>
</evidence>
<sequence>MARGFDESEDEDNKDDNDDGTAAAAAGGSDEVDMPVKDENAREGEDMEQQVDTGVNKLEIDD</sequence>
<evidence type="ECO:0000256" key="1">
    <source>
        <dbReference type="SAM" id="MobiDB-lite"/>
    </source>
</evidence>
<proteinExistence type="predicted"/>
<dbReference type="RefSeq" id="XP_066717147.1">
    <property type="nucleotide sequence ID" value="XM_066857878.1"/>
</dbReference>
<dbReference type="GeneID" id="92090941"/>
<evidence type="ECO:0000313" key="3">
    <source>
        <dbReference type="Proteomes" id="UP001480595"/>
    </source>
</evidence>
<feature type="compositionally biased region" description="Basic and acidic residues" evidence="1">
    <location>
        <begin position="34"/>
        <end position="44"/>
    </location>
</feature>
<feature type="region of interest" description="Disordered" evidence="1">
    <location>
        <begin position="1"/>
        <end position="62"/>
    </location>
</feature>
<gene>
    <name evidence="2" type="ORF">PG994_006469</name>
</gene>
<protein>
    <submittedName>
        <fullName evidence="2">Uncharacterized protein</fullName>
    </submittedName>
</protein>
<feature type="compositionally biased region" description="Low complexity" evidence="1">
    <location>
        <begin position="20"/>
        <end position="29"/>
    </location>
</feature>
<feature type="compositionally biased region" description="Acidic residues" evidence="1">
    <location>
        <begin position="7"/>
        <end position="19"/>
    </location>
</feature>
<organism evidence="2 3">
    <name type="scientific">Apiospora phragmitis</name>
    <dbReference type="NCBI Taxonomy" id="2905665"/>
    <lineage>
        <taxon>Eukaryota</taxon>
        <taxon>Fungi</taxon>
        <taxon>Dikarya</taxon>
        <taxon>Ascomycota</taxon>
        <taxon>Pezizomycotina</taxon>
        <taxon>Sordariomycetes</taxon>
        <taxon>Xylariomycetidae</taxon>
        <taxon>Amphisphaeriales</taxon>
        <taxon>Apiosporaceae</taxon>
        <taxon>Apiospora</taxon>
    </lineage>
</organism>
<keyword evidence="3" id="KW-1185">Reference proteome</keyword>
<dbReference type="Proteomes" id="UP001480595">
    <property type="component" value="Unassembled WGS sequence"/>
</dbReference>
<reference evidence="2 3" key="1">
    <citation type="submission" date="2023-01" db="EMBL/GenBank/DDBJ databases">
        <title>Analysis of 21 Apiospora genomes using comparative genomics revels a genus with tremendous synthesis potential of carbohydrate active enzymes and secondary metabolites.</title>
        <authorList>
            <person name="Sorensen T."/>
        </authorList>
    </citation>
    <scope>NUCLEOTIDE SEQUENCE [LARGE SCALE GENOMIC DNA]</scope>
    <source>
        <strain evidence="2 3">CBS 135458</strain>
    </source>
</reference>
<dbReference type="EMBL" id="JAQQWL010000006">
    <property type="protein sequence ID" value="KAK8069853.1"/>
    <property type="molecule type" value="Genomic_DNA"/>
</dbReference>
<accession>A0ABR1VF50</accession>
<comment type="caution">
    <text evidence="2">The sequence shown here is derived from an EMBL/GenBank/DDBJ whole genome shotgun (WGS) entry which is preliminary data.</text>
</comment>